<dbReference type="InterPro" id="IPR036513">
    <property type="entry name" value="STAS_dom_sf"/>
</dbReference>
<accession>A0ABY4W6K7</accession>
<dbReference type="RefSeq" id="WP_251936972.1">
    <property type="nucleotide sequence ID" value="NZ_CP098747.1"/>
</dbReference>
<dbReference type="SUPFAM" id="SSF52091">
    <property type="entry name" value="SpoIIaa-like"/>
    <property type="match status" value="2"/>
</dbReference>
<gene>
    <name evidence="1" type="ORF">NBZ79_07455</name>
</gene>
<dbReference type="Proteomes" id="UP001056291">
    <property type="component" value="Chromosome"/>
</dbReference>
<dbReference type="InterPro" id="IPR021866">
    <property type="entry name" value="SpoIIAA-like"/>
</dbReference>
<reference evidence="1" key="1">
    <citation type="submission" date="2022-06" db="EMBL/GenBank/DDBJ databases">
        <title>Sneathiella actinostolidae sp. nov., isolated from a sea anemonein the Western Pacific Ocean.</title>
        <authorList>
            <person name="Wei M.J."/>
        </authorList>
    </citation>
    <scope>NUCLEOTIDE SEQUENCE</scope>
    <source>
        <strain evidence="1">PHK-P5</strain>
    </source>
</reference>
<protein>
    <submittedName>
        <fullName evidence="1">STAS/SEC14 domain-containing protein</fullName>
    </submittedName>
</protein>
<dbReference type="Pfam" id="PF11964">
    <property type="entry name" value="SpoIIAA-like"/>
    <property type="match status" value="2"/>
</dbReference>
<proteinExistence type="predicted"/>
<evidence type="ECO:0000313" key="2">
    <source>
        <dbReference type="Proteomes" id="UP001056291"/>
    </source>
</evidence>
<dbReference type="InterPro" id="IPR038396">
    <property type="entry name" value="SpoIIAA-like_sf"/>
</dbReference>
<dbReference type="EMBL" id="CP098747">
    <property type="protein sequence ID" value="USG62810.1"/>
    <property type="molecule type" value="Genomic_DNA"/>
</dbReference>
<sequence>MMITVEKDKSGNILRAEVSGKIEVEDWDSVAKAIDPVIAENGSVRLFLDASDFAGWKDLEAARAHFKFVKAHHEKVERIALIVDHHWQGWMAGIAEIFVDTEIRTFEEDQKEVAEDWLSSDEQSSFSVLTSDSPDIIGLKINDKLTGEDYEKSLLPLLNELIAQHGKIKLYVDMTGFNGMEISAFWQDFNFGIRNWSHFDRMAVVGMRDWMEALTKLMSAMIPVEMKMFDVKEQEEAWRWIKS</sequence>
<name>A0ABY4W6K7_9PROT</name>
<organism evidence="1 2">
    <name type="scientific">Sneathiella marina</name>
    <dbReference type="NCBI Taxonomy" id="2950108"/>
    <lineage>
        <taxon>Bacteria</taxon>
        <taxon>Pseudomonadati</taxon>
        <taxon>Pseudomonadota</taxon>
        <taxon>Alphaproteobacteria</taxon>
        <taxon>Sneathiellales</taxon>
        <taxon>Sneathiellaceae</taxon>
        <taxon>Sneathiella</taxon>
    </lineage>
</organism>
<dbReference type="Gene3D" id="3.40.50.10600">
    <property type="entry name" value="SpoIIaa-like domains"/>
    <property type="match status" value="2"/>
</dbReference>
<evidence type="ECO:0000313" key="1">
    <source>
        <dbReference type="EMBL" id="USG62810.1"/>
    </source>
</evidence>
<keyword evidence="2" id="KW-1185">Reference proteome</keyword>